<name>A0A5B1M427_9ACTN</name>
<dbReference type="InterPro" id="IPR013783">
    <property type="entry name" value="Ig-like_fold"/>
</dbReference>
<accession>A0A5B1M427</accession>
<dbReference type="AlphaFoldDB" id="A0A5B1M427"/>
<keyword evidence="3" id="KW-1185">Reference proteome</keyword>
<proteinExistence type="predicted"/>
<gene>
    <name evidence="2" type="ORF">F0U47_11230</name>
</gene>
<dbReference type="Pfam" id="PF17957">
    <property type="entry name" value="Big_7"/>
    <property type="match status" value="2"/>
</dbReference>
<comment type="caution">
    <text evidence="2">The sequence shown here is derived from an EMBL/GenBank/DDBJ whole genome shotgun (WGS) entry which is preliminary data.</text>
</comment>
<keyword evidence="1" id="KW-0732">Signal</keyword>
<reference evidence="2 3" key="2">
    <citation type="submission" date="2019-09" db="EMBL/GenBank/DDBJ databases">
        <authorList>
            <person name="Jin C."/>
        </authorList>
    </citation>
    <scope>NUCLEOTIDE SEQUENCE [LARGE SCALE GENOMIC DNA]</scope>
    <source>
        <strain evidence="2 3">BN140041</strain>
    </source>
</reference>
<dbReference type="GO" id="GO:0005975">
    <property type="term" value="P:carbohydrate metabolic process"/>
    <property type="evidence" value="ECO:0007669"/>
    <property type="project" value="UniProtKB-ARBA"/>
</dbReference>
<evidence type="ECO:0000256" key="1">
    <source>
        <dbReference type="SAM" id="SignalP"/>
    </source>
</evidence>
<dbReference type="Proteomes" id="UP000324351">
    <property type="component" value="Unassembled WGS sequence"/>
</dbReference>
<dbReference type="EMBL" id="VUJW01000003">
    <property type="protein sequence ID" value="KAA1427965.1"/>
    <property type="molecule type" value="Genomic_DNA"/>
</dbReference>
<feature type="signal peptide" evidence="1">
    <location>
        <begin position="1"/>
        <end position="31"/>
    </location>
</feature>
<protein>
    <submittedName>
        <fullName evidence="2">Signal peptidase I</fullName>
    </submittedName>
</protein>
<sequence length="614" mass="61879">MSRSILAASALVLLAAVAVSTAIGTTSFSSATYVATSANSATVRASSDWTPPTVAMVAPSGTVTGTTTVSATASDPESGVASVQIQRQAVNADGWTAICTDTVAPYSCAWATGSVADGQYDLRAVAVDNSGLTAISEQVRTVVANNVVVVLASPGDFVRGNVPLSATIHGGSTLSWTVTMEYAAAGTTQWRTACSSSSVVNGQVGCTWATSGLVADASYDLRAVARPTVGGSYTSAVVDDVVVDNSAPVVTMTDPGTPLRGTVTLAATATVGQNDSGIAQVVLQYAPATTGTYRNACVIAAAPYSCRFDTTTVADGSYSFRAVATDNAGNVTTTAAVTGRVVDNTVSSVSVEDPGAFLTGTVAVQATASSTAGITSVRIQRAPTGTATWADLCTDTVAPYSCAWDTTTAADGLYDLRAVLTDGSGRQTTSTPVTGRQVDNAPLRGVDVQSANGGGTAGRVTSGDSMTFTYSRTVAPGTVATGWTGGSLAVTARFRDGTVTGVGTGIKGDTLDVRIGTTTINLGSVNLKEDYLKSGKTVTFNATLTAATVTVNGIDRTVITLSIGVMASGTNSSLRTVSLPAAMVWTPTSAVRTTDGLPCSTAPVTEAGAADREF</sequence>
<organism evidence="2 3">
    <name type="scientific">Nocardioides antri</name>
    <dbReference type="NCBI Taxonomy" id="2607659"/>
    <lineage>
        <taxon>Bacteria</taxon>
        <taxon>Bacillati</taxon>
        <taxon>Actinomycetota</taxon>
        <taxon>Actinomycetes</taxon>
        <taxon>Propionibacteriales</taxon>
        <taxon>Nocardioidaceae</taxon>
        <taxon>Nocardioides</taxon>
    </lineage>
</organism>
<dbReference type="Gene3D" id="2.60.40.10">
    <property type="entry name" value="Immunoglobulins"/>
    <property type="match status" value="3"/>
</dbReference>
<dbReference type="RefSeq" id="WP_149750457.1">
    <property type="nucleotide sequence ID" value="NZ_VUJW01000003.1"/>
</dbReference>
<feature type="chain" id="PRO_5022934763" evidence="1">
    <location>
        <begin position="32"/>
        <end position="614"/>
    </location>
</feature>
<reference evidence="2 3" key="1">
    <citation type="submission" date="2019-09" db="EMBL/GenBank/DDBJ databases">
        <title>Nocardioides panacisoli sp. nov., isolated from the soil of a ginseng field.</title>
        <authorList>
            <person name="Cho C."/>
        </authorList>
    </citation>
    <scope>NUCLEOTIDE SEQUENCE [LARGE SCALE GENOMIC DNA]</scope>
    <source>
        <strain evidence="2 3">BN140041</strain>
    </source>
</reference>
<evidence type="ECO:0000313" key="2">
    <source>
        <dbReference type="EMBL" id="KAA1427965.1"/>
    </source>
</evidence>
<evidence type="ECO:0000313" key="3">
    <source>
        <dbReference type="Proteomes" id="UP000324351"/>
    </source>
</evidence>